<gene>
    <name evidence="3" type="ORF">EXIGLDRAFT_744972</name>
</gene>
<feature type="transmembrane region" description="Helical" evidence="2">
    <location>
        <begin position="207"/>
        <end position="231"/>
    </location>
</feature>
<feature type="compositionally biased region" description="Pro residues" evidence="1">
    <location>
        <begin position="21"/>
        <end position="52"/>
    </location>
</feature>
<feature type="region of interest" description="Disordered" evidence="1">
    <location>
        <begin position="15"/>
        <end position="196"/>
    </location>
</feature>
<feature type="compositionally biased region" description="Low complexity" evidence="1">
    <location>
        <begin position="381"/>
        <end position="398"/>
    </location>
</feature>
<feature type="compositionally biased region" description="Low complexity" evidence="1">
    <location>
        <begin position="128"/>
        <end position="147"/>
    </location>
</feature>
<keyword evidence="2" id="KW-1133">Transmembrane helix</keyword>
<reference evidence="3 4" key="1">
    <citation type="journal article" date="2016" name="Mol. Biol. Evol.">
        <title>Comparative Genomics of Early-Diverging Mushroom-Forming Fungi Provides Insights into the Origins of Lignocellulose Decay Capabilities.</title>
        <authorList>
            <person name="Nagy L.G."/>
            <person name="Riley R."/>
            <person name="Tritt A."/>
            <person name="Adam C."/>
            <person name="Daum C."/>
            <person name="Floudas D."/>
            <person name="Sun H."/>
            <person name="Yadav J.S."/>
            <person name="Pangilinan J."/>
            <person name="Larsson K.H."/>
            <person name="Matsuura K."/>
            <person name="Barry K."/>
            <person name="Labutti K."/>
            <person name="Kuo R."/>
            <person name="Ohm R.A."/>
            <person name="Bhattacharya S.S."/>
            <person name="Shirouzu T."/>
            <person name="Yoshinaga Y."/>
            <person name="Martin F.M."/>
            <person name="Grigoriev I.V."/>
            <person name="Hibbett D.S."/>
        </authorList>
    </citation>
    <scope>NUCLEOTIDE SEQUENCE [LARGE SCALE GENOMIC DNA]</scope>
    <source>
        <strain evidence="3 4">HHB12029</strain>
    </source>
</reference>
<dbReference type="InParanoid" id="A0A165P4E0"/>
<evidence type="ECO:0000313" key="3">
    <source>
        <dbReference type="EMBL" id="KZW01629.1"/>
    </source>
</evidence>
<keyword evidence="2" id="KW-0812">Transmembrane</keyword>
<evidence type="ECO:0000256" key="2">
    <source>
        <dbReference type="SAM" id="Phobius"/>
    </source>
</evidence>
<dbReference type="AlphaFoldDB" id="A0A165P4E0"/>
<sequence length="561" mass="58066">MGLVVDLLDTVAKLLGATPSPSTPPPEDPTTPPTDPSTDPPPPPTSTPPPPTSTRTTTVAPPTSTTKPTTTAKPPSTSSSPAGTTPAPSAPASPSPGGGASGSSTTTRQVPHPIALPHDPNPGDDGDGTAPSDPNAPADPNAPSDPNGTQPTSDPAGSTLTLPGHSASQSWPTAGTWIPNTSMSSPGVEESGGSAGGKGRIMLSKGAIAAISITSFLLFLLALVCCVRCFFVRRRRNRAQSPSHWATTRPSVLFTRRHTESGMDFVTPRTSSERASSLASDEYARTNLFFSDGRGPPPSWSKASATQQRRMLKHPNGSESEESYGVPLPDDERLVTPVQQPEMSQLQAHVQFASVPPPPPVSYRPQPSGWAYHPNTPLLSASTVSHSNSHSHSPAHSHSYGHGLDSPTSSLRGLPDHSNVDLEAVAFTSESTLPYDRAISPFNGPRSDTDTPTSYTTSPTIRATSPTTRTGAISPFITVIRHPDGHEELGADLDEPTSPRVKTPPPVALAPTGLGVGGGGMVVRAVTPVSPLFATSFAQADADPFASPLDGAVPVHGPIAR</sequence>
<feature type="region of interest" description="Disordered" evidence="1">
    <location>
        <begin position="436"/>
        <end position="468"/>
    </location>
</feature>
<evidence type="ECO:0000256" key="1">
    <source>
        <dbReference type="SAM" id="MobiDB-lite"/>
    </source>
</evidence>
<dbReference type="Proteomes" id="UP000077266">
    <property type="component" value="Unassembled WGS sequence"/>
</dbReference>
<evidence type="ECO:0000313" key="4">
    <source>
        <dbReference type="Proteomes" id="UP000077266"/>
    </source>
</evidence>
<feature type="compositionally biased region" description="Low complexity" evidence="1">
    <location>
        <begin position="450"/>
        <end position="460"/>
    </location>
</feature>
<feature type="compositionally biased region" description="Low complexity" evidence="1">
    <location>
        <begin position="53"/>
        <end position="87"/>
    </location>
</feature>
<keyword evidence="2" id="KW-0472">Membrane</keyword>
<protein>
    <submittedName>
        <fullName evidence="3">Uncharacterized protein</fullName>
    </submittedName>
</protein>
<dbReference type="OrthoDB" id="10649349at2759"/>
<feature type="region of interest" description="Disordered" evidence="1">
    <location>
        <begin position="288"/>
        <end position="331"/>
    </location>
</feature>
<accession>A0A165P4E0</accession>
<organism evidence="3 4">
    <name type="scientific">Exidia glandulosa HHB12029</name>
    <dbReference type="NCBI Taxonomy" id="1314781"/>
    <lineage>
        <taxon>Eukaryota</taxon>
        <taxon>Fungi</taxon>
        <taxon>Dikarya</taxon>
        <taxon>Basidiomycota</taxon>
        <taxon>Agaricomycotina</taxon>
        <taxon>Agaricomycetes</taxon>
        <taxon>Auriculariales</taxon>
        <taxon>Exidiaceae</taxon>
        <taxon>Exidia</taxon>
    </lineage>
</organism>
<feature type="compositionally biased region" description="Polar residues" evidence="1">
    <location>
        <begin position="148"/>
        <end position="185"/>
    </location>
</feature>
<feature type="region of interest" description="Disordered" evidence="1">
    <location>
        <begin position="381"/>
        <end position="416"/>
    </location>
</feature>
<dbReference type="STRING" id="1314781.A0A165P4E0"/>
<dbReference type="EMBL" id="KV425892">
    <property type="protein sequence ID" value="KZW01629.1"/>
    <property type="molecule type" value="Genomic_DNA"/>
</dbReference>
<name>A0A165P4E0_EXIGL</name>
<keyword evidence="4" id="KW-1185">Reference proteome</keyword>
<proteinExistence type="predicted"/>